<dbReference type="PANTHER" id="PTHR42780">
    <property type="entry name" value="SOLEUCYL-TRNA SYNTHETASE"/>
    <property type="match status" value="1"/>
</dbReference>
<organism evidence="7">
    <name type="scientific">marine sediment metagenome</name>
    <dbReference type="NCBI Taxonomy" id="412755"/>
    <lineage>
        <taxon>unclassified sequences</taxon>
        <taxon>metagenomes</taxon>
        <taxon>ecological metagenomes</taxon>
    </lineage>
</organism>
<keyword evidence="1" id="KW-0436">Ligase</keyword>
<dbReference type="GO" id="GO:0006428">
    <property type="term" value="P:isoleucyl-tRNA aminoacylation"/>
    <property type="evidence" value="ECO:0007669"/>
    <property type="project" value="TreeGrafter"/>
</dbReference>
<dbReference type="GO" id="GO:0004822">
    <property type="term" value="F:isoleucine-tRNA ligase activity"/>
    <property type="evidence" value="ECO:0007669"/>
    <property type="project" value="InterPro"/>
</dbReference>
<keyword evidence="2" id="KW-0547">Nucleotide-binding</keyword>
<evidence type="ECO:0000259" key="6">
    <source>
        <dbReference type="Pfam" id="PF00133"/>
    </source>
</evidence>
<evidence type="ECO:0000256" key="4">
    <source>
        <dbReference type="ARBA" id="ARBA00022917"/>
    </source>
</evidence>
<dbReference type="AlphaFoldDB" id="X0U6W3"/>
<keyword evidence="3" id="KW-0067">ATP-binding</keyword>
<dbReference type="Pfam" id="PF00133">
    <property type="entry name" value="tRNA-synt_1"/>
    <property type="match status" value="1"/>
</dbReference>
<feature type="non-terminal residue" evidence="7">
    <location>
        <position position="123"/>
    </location>
</feature>
<evidence type="ECO:0000256" key="3">
    <source>
        <dbReference type="ARBA" id="ARBA00022840"/>
    </source>
</evidence>
<comment type="caution">
    <text evidence="7">The sequence shown here is derived from an EMBL/GenBank/DDBJ whole genome shotgun (WGS) entry which is preliminary data.</text>
</comment>
<dbReference type="Gene3D" id="3.40.50.620">
    <property type="entry name" value="HUPs"/>
    <property type="match status" value="1"/>
</dbReference>
<proteinExistence type="predicted"/>
<dbReference type="PANTHER" id="PTHR42780:SF1">
    <property type="entry name" value="ISOLEUCINE--TRNA LIGASE, CYTOPLASMIC"/>
    <property type="match status" value="1"/>
</dbReference>
<dbReference type="SUPFAM" id="SSF52374">
    <property type="entry name" value="Nucleotidylyl transferase"/>
    <property type="match status" value="1"/>
</dbReference>
<evidence type="ECO:0000256" key="5">
    <source>
        <dbReference type="ARBA" id="ARBA00023146"/>
    </source>
</evidence>
<feature type="domain" description="Aminoacyl-tRNA synthetase class Ia" evidence="6">
    <location>
        <begin position="12"/>
        <end position="121"/>
    </location>
</feature>
<dbReference type="InterPro" id="IPR002300">
    <property type="entry name" value="aa-tRNA-synth_Ia"/>
</dbReference>
<reference evidence="7" key="1">
    <citation type="journal article" date="2014" name="Front. Microbiol.">
        <title>High frequency of phylogenetically diverse reductive dehalogenase-homologous genes in deep subseafloor sedimentary metagenomes.</title>
        <authorList>
            <person name="Kawai M."/>
            <person name="Futagami T."/>
            <person name="Toyoda A."/>
            <person name="Takaki Y."/>
            <person name="Nishi S."/>
            <person name="Hori S."/>
            <person name="Arai W."/>
            <person name="Tsubouchi T."/>
            <person name="Morono Y."/>
            <person name="Uchiyama I."/>
            <person name="Ito T."/>
            <person name="Fujiyama A."/>
            <person name="Inagaki F."/>
            <person name="Takami H."/>
        </authorList>
    </citation>
    <scope>NUCLEOTIDE SEQUENCE</scope>
    <source>
        <strain evidence="7">Expedition CK06-06</strain>
    </source>
</reference>
<keyword evidence="4" id="KW-0648">Protein biosynthesis</keyword>
<protein>
    <recommendedName>
        <fullName evidence="6">Aminoacyl-tRNA synthetase class Ia domain-containing protein</fullName>
    </recommendedName>
</protein>
<sequence>MALDLKKTEKEILDFWEDHKIFQKSVENRKGKEPFVWFEGPPTTNAPPGIHHLLSRVYKDLFCRYKTMQGFYVLRKGGWDTHGLPVEIQVEKELGLKDKKEVEKYGIVKFNKKAKESVWKYLA</sequence>
<evidence type="ECO:0000256" key="2">
    <source>
        <dbReference type="ARBA" id="ARBA00022741"/>
    </source>
</evidence>
<dbReference type="InterPro" id="IPR014729">
    <property type="entry name" value="Rossmann-like_a/b/a_fold"/>
</dbReference>
<evidence type="ECO:0000313" key="7">
    <source>
        <dbReference type="EMBL" id="GAG01499.1"/>
    </source>
</evidence>
<dbReference type="GO" id="GO:0005524">
    <property type="term" value="F:ATP binding"/>
    <property type="evidence" value="ECO:0007669"/>
    <property type="project" value="UniProtKB-KW"/>
</dbReference>
<gene>
    <name evidence="7" type="ORF">S01H1_43675</name>
</gene>
<accession>X0U6W3</accession>
<evidence type="ECO:0000256" key="1">
    <source>
        <dbReference type="ARBA" id="ARBA00022598"/>
    </source>
</evidence>
<name>X0U6W3_9ZZZZ</name>
<keyword evidence="5" id="KW-0030">Aminoacyl-tRNA synthetase</keyword>
<dbReference type="EMBL" id="BARS01027833">
    <property type="protein sequence ID" value="GAG01499.1"/>
    <property type="molecule type" value="Genomic_DNA"/>
</dbReference>
<dbReference type="InterPro" id="IPR023586">
    <property type="entry name" value="Ile-tRNA-ligase_type2"/>
</dbReference>